<reference evidence="2 3" key="1">
    <citation type="submission" date="2014-04" db="EMBL/GenBank/DDBJ databases">
        <authorList>
            <consortium name="DOE Joint Genome Institute"/>
            <person name="Kuo A."/>
            <person name="Kohler A."/>
            <person name="Jargeat P."/>
            <person name="Nagy L.G."/>
            <person name="Floudas D."/>
            <person name="Copeland A."/>
            <person name="Barry K.W."/>
            <person name="Cichocki N."/>
            <person name="Veneault-Fourrey C."/>
            <person name="LaButti K."/>
            <person name="Lindquist E.A."/>
            <person name="Lipzen A."/>
            <person name="Lundell T."/>
            <person name="Morin E."/>
            <person name="Murat C."/>
            <person name="Sun H."/>
            <person name="Tunlid A."/>
            <person name="Henrissat B."/>
            <person name="Grigoriev I.V."/>
            <person name="Hibbett D.S."/>
            <person name="Martin F."/>
            <person name="Nordberg H.P."/>
            <person name="Cantor M.N."/>
            <person name="Hua S.X."/>
        </authorList>
    </citation>
    <scope>NUCLEOTIDE SEQUENCE [LARGE SCALE GENOMIC DNA]</scope>
    <source>
        <strain evidence="2 3">Ve08.2h10</strain>
    </source>
</reference>
<feature type="domain" description="DDE-1" evidence="1">
    <location>
        <begin position="2"/>
        <end position="111"/>
    </location>
</feature>
<protein>
    <recommendedName>
        <fullName evidence="1">DDE-1 domain-containing protein</fullName>
    </recommendedName>
</protein>
<dbReference type="EMBL" id="KN825301">
    <property type="protein sequence ID" value="KIK92232.1"/>
    <property type="molecule type" value="Genomic_DNA"/>
</dbReference>
<dbReference type="InterPro" id="IPR004875">
    <property type="entry name" value="DDE_SF_endonuclease_dom"/>
</dbReference>
<keyword evidence="3" id="KW-1185">Reference proteome</keyword>
<gene>
    <name evidence="2" type="ORF">PAXRUDRAFT_147776</name>
</gene>
<proteinExistence type="predicted"/>
<evidence type="ECO:0000313" key="2">
    <source>
        <dbReference type="EMBL" id="KIK92232.1"/>
    </source>
</evidence>
<dbReference type="HOGENOM" id="CLU_088458_0_0_1"/>
<dbReference type="Pfam" id="PF03184">
    <property type="entry name" value="DDE_1"/>
    <property type="match status" value="1"/>
</dbReference>
<dbReference type="InParanoid" id="A0A0D0D637"/>
<dbReference type="OrthoDB" id="162969at2759"/>
<reference evidence="3" key="2">
    <citation type="submission" date="2015-01" db="EMBL/GenBank/DDBJ databases">
        <title>Evolutionary Origins and Diversification of the Mycorrhizal Mutualists.</title>
        <authorList>
            <consortium name="DOE Joint Genome Institute"/>
            <consortium name="Mycorrhizal Genomics Consortium"/>
            <person name="Kohler A."/>
            <person name="Kuo A."/>
            <person name="Nagy L.G."/>
            <person name="Floudas D."/>
            <person name="Copeland A."/>
            <person name="Barry K.W."/>
            <person name="Cichocki N."/>
            <person name="Veneault-Fourrey C."/>
            <person name="LaButti K."/>
            <person name="Lindquist E.A."/>
            <person name="Lipzen A."/>
            <person name="Lundell T."/>
            <person name="Morin E."/>
            <person name="Murat C."/>
            <person name="Riley R."/>
            <person name="Ohm R."/>
            <person name="Sun H."/>
            <person name="Tunlid A."/>
            <person name="Henrissat B."/>
            <person name="Grigoriev I.V."/>
            <person name="Hibbett D.S."/>
            <person name="Martin F."/>
        </authorList>
    </citation>
    <scope>NUCLEOTIDE SEQUENCE [LARGE SCALE GENOMIC DNA]</scope>
    <source>
        <strain evidence="3">Ve08.2h10</strain>
    </source>
</reference>
<dbReference type="GO" id="GO:0003676">
    <property type="term" value="F:nucleic acid binding"/>
    <property type="evidence" value="ECO:0007669"/>
    <property type="project" value="InterPro"/>
</dbReference>
<accession>A0A0D0D637</accession>
<dbReference type="AlphaFoldDB" id="A0A0D0D637"/>
<sequence length="199" mass="22870">RWVKKFNFKMCCSNCNVCLIIDNFSGHTISYQPTNVQLEFFEPNMISFMQPCDAGIICCLKAIYCKNFCQHAINLDEGGEWEIYKLNILEGMMMAWHAWDQVLLEAIKNCWDHTQIQLCRSLSPDTLATWKVIQEFATMDMSLPEAEKQVQDILGTCYNDTDWRPAFKAVMDVKICLQVSVECSQGSRGYDMLGSICNI</sequence>
<organism evidence="2 3">
    <name type="scientific">Paxillus rubicundulus Ve08.2h10</name>
    <dbReference type="NCBI Taxonomy" id="930991"/>
    <lineage>
        <taxon>Eukaryota</taxon>
        <taxon>Fungi</taxon>
        <taxon>Dikarya</taxon>
        <taxon>Basidiomycota</taxon>
        <taxon>Agaricomycotina</taxon>
        <taxon>Agaricomycetes</taxon>
        <taxon>Agaricomycetidae</taxon>
        <taxon>Boletales</taxon>
        <taxon>Paxilineae</taxon>
        <taxon>Paxillaceae</taxon>
        <taxon>Paxillus</taxon>
    </lineage>
</organism>
<name>A0A0D0D637_9AGAM</name>
<evidence type="ECO:0000313" key="3">
    <source>
        <dbReference type="Proteomes" id="UP000054538"/>
    </source>
</evidence>
<evidence type="ECO:0000259" key="1">
    <source>
        <dbReference type="Pfam" id="PF03184"/>
    </source>
</evidence>
<dbReference type="Proteomes" id="UP000054538">
    <property type="component" value="Unassembled WGS sequence"/>
</dbReference>
<feature type="non-terminal residue" evidence="2">
    <location>
        <position position="1"/>
    </location>
</feature>